<accession>A0A840Q8C2</accession>
<dbReference type="EMBL" id="JACHIW010000002">
    <property type="protein sequence ID" value="MBB5158772.1"/>
    <property type="molecule type" value="Genomic_DNA"/>
</dbReference>
<keyword evidence="6" id="KW-1185">Reference proteome</keyword>
<dbReference type="Proteomes" id="UP000584374">
    <property type="component" value="Unassembled WGS sequence"/>
</dbReference>
<dbReference type="PANTHER" id="PTHR44196:SF1">
    <property type="entry name" value="DEHYDROGENASE_REDUCTASE SDR FAMILY MEMBER 7B"/>
    <property type="match status" value="1"/>
</dbReference>
<comment type="similarity">
    <text evidence="1 3">Belongs to the short-chain dehydrogenases/reductases (SDR) family.</text>
</comment>
<evidence type="ECO:0000313" key="5">
    <source>
        <dbReference type="EMBL" id="MBB5158772.1"/>
    </source>
</evidence>
<evidence type="ECO:0000256" key="3">
    <source>
        <dbReference type="RuleBase" id="RU000363"/>
    </source>
</evidence>
<dbReference type="GO" id="GO:0016491">
    <property type="term" value="F:oxidoreductase activity"/>
    <property type="evidence" value="ECO:0007669"/>
    <property type="project" value="UniProtKB-KW"/>
</dbReference>
<gene>
    <name evidence="5" type="ORF">BJ970_006371</name>
</gene>
<evidence type="ECO:0000259" key="4">
    <source>
        <dbReference type="SMART" id="SM00822"/>
    </source>
</evidence>
<evidence type="ECO:0000313" key="6">
    <source>
        <dbReference type="Proteomes" id="UP000584374"/>
    </source>
</evidence>
<dbReference type="Pfam" id="PF00106">
    <property type="entry name" value="adh_short"/>
    <property type="match status" value="1"/>
</dbReference>
<dbReference type="CDD" id="cd05233">
    <property type="entry name" value="SDR_c"/>
    <property type="match status" value="1"/>
</dbReference>
<protein>
    <submittedName>
        <fullName evidence="5">NAD(P)-dependent dehydrogenase (Short-subunit alcohol dehydrogenase family)</fullName>
    </submittedName>
</protein>
<dbReference type="InterPro" id="IPR020904">
    <property type="entry name" value="Sc_DH/Rdtase_CS"/>
</dbReference>
<keyword evidence="2" id="KW-0560">Oxidoreductase</keyword>
<dbReference type="PANTHER" id="PTHR44196">
    <property type="entry name" value="DEHYDROGENASE/REDUCTASE SDR FAMILY MEMBER 7B"/>
    <property type="match status" value="1"/>
</dbReference>
<dbReference type="PRINTS" id="PR00081">
    <property type="entry name" value="GDHRDH"/>
</dbReference>
<dbReference type="InterPro" id="IPR057326">
    <property type="entry name" value="KR_dom"/>
</dbReference>
<dbReference type="PROSITE" id="PS00061">
    <property type="entry name" value="ADH_SHORT"/>
    <property type="match status" value="1"/>
</dbReference>
<dbReference type="SMART" id="SM00822">
    <property type="entry name" value="PKS_KR"/>
    <property type="match status" value="1"/>
</dbReference>
<dbReference type="Gene3D" id="3.40.50.720">
    <property type="entry name" value="NAD(P)-binding Rossmann-like Domain"/>
    <property type="match status" value="1"/>
</dbReference>
<dbReference type="SUPFAM" id="SSF51735">
    <property type="entry name" value="NAD(P)-binding Rossmann-fold domains"/>
    <property type="match status" value="1"/>
</dbReference>
<feature type="domain" description="Ketoreductase" evidence="4">
    <location>
        <begin position="10"/>
        <end position="192"/>
    </location>
</feature>
<proteinExistence type="inferred from homology"/>
<dbReference type="FunFam" id="3.40.50.720:FF:000084">
    <property type="entry name" value="Short-chain dehydrogenase reductase"/>
    <property type="match status" value="1"/>
</dbReference>
<sequence>MSALPDLREKVAVVTGGATGIGRGIAEQFRAEGMRVVIADIEPETLRNTAAEIDAVGIHTDVSDLESVRALARSATERFGTVHVICNNAGIGPIARIADMTIEDWHWMIGVNLYGVVHGVQTFLPILAANDDGGHIVNTSSIAGLVAQPRLGAYSVTKSGVVALTETLAAELEQAGSKVGATVLCPGAVRTNIHKSSRNRPRRHAGGGLADFDVSRVDNPAYRWITSREAGEVVVRAVKRGDLYALTHPESYGMVEQRHQAIAAAYERAAEDVGSIREVAPSDAR</sequence>
<dbReference type="RefSeq" id="WP_184730743.1">
    <property type="nucleotide sequence ID" value="NZ_JACHIW010000002.1"/>
</dbReference>
<evidence type="ECO:0000256" key="2">
    <source>
        <dbReference type="ARBA" id="ARBA00023002"/>
    </source>
</evidence>
<dbReference type="InterPro" id="IPR036291">
    <property type="entry name" value="NAD(P)-bd_dom_sf"/>
</dbReference>
<reference evidence="5 6" key="1">
    <citation type="submission" date="2020-08" db="EMBL/GenBank/DDBJ databases">
        <title>Sequencing the genomes of 1000 actinobacteria strains.</title>
        <authorList>
            <person name="Klenk H.-P."/>
        </authorList>
    </citation>
    <scope>NUCLEOTIDE SEQUENCE [LARGE SCALE GENOMIC DNA]</scope>
    <source>
        <strain evidence="5 6">DSM 45584</strain>
    </source>
</reference>
<organism evidence="5 6">
    <name type="scientific">Saccharopolyspora phatthalungensis</name>
    <dbReference type="NCBI Taxonomy" id="664693"/>
    <lineage>
        <taxon>Bacteria</taxon>
        <taxon>Bacillati</taxon>
        <taxon>Actinomycetota</taxon>
        <taxon>Actinomycetes</taxon>
        <taxon>Pseudonocardiales</taxon>
        <taxon>Pseudonocardiaceae</taxon>
        <taxon>Saccharopolyspora</taxon>
    </lineage>
</organism>
<dbReference type="PRINTS" id="PR00080">
    <property type="entry name" value="SDRFAMILY"/>
</dbReference>
<name>A0A840Q8C2_9PSEU</name>
<evidence type="ECO:0000256" key="1">
    <source>
        <dbReference type="ARBA" id="ARBA00006484"/>
    </source>
</evidence>
<comment type="caution">
    <text evidence="5">The sequence shown here is derived from an EMBL/GenBank/DDBJ whole genome shotgun (WGS) entry which is preliminary data.</text>
</comment>
<dbReference type="GO" id="GO:0016020">
    <property type="term" value="C:membrane"/>
    <property type="evidence" value="ECO:0007669"/>
    <property type="project" value="TreeGrafter"/>
</dbReference>
<dbReference type="AlphaFoldDB" id="A0A840Q8C2"/>
<dbReference type="InterPro" id="IPR002347">
    <property type="entry name" value="SDR_fam"/>
</dbReference>